<dbReference type="RefSeq" id="WP_117451569.1">
    <property type="nucleotide sequence ID" value="NZ_CP060636.1"/>
</dbReference>
<dbReference type="Proteomes" id="UP000515856">
    <property type="component" value="Chromosome"/>
</dbReference>
<name>A0A7G9GK28_9FIRM</name>
<accession>A0A7G9GK28</accession>
<dbReference type="KEGG" id="ehn:H9Q80_12925"/>
<protein>
    <submittedName>
        <fullName evidence="1">Uncharacterized protein</fullName>
    </submittedName>
</protein>
<proteinExistence type="predicted"/>
<evidence type="ECO:0000313" key="2">
    <source>
        <dbReference type="Proteomes" id="UP000515856"/>
    </source>
</evidence>
<organism evidence="1 2">
    <name type="scientific">[Eubacterium] hominis</name>
    <dbReference type="NCBI Taxonomy" id="2764325"/>
    <lineage>
        <taxon>Bacteria</taxon>
        <taxon>Bacillati</taxon>
        <taxon>Bacillota</taxon>
        <taxon>Erysipelotrichia</taxon>
        <taxon>Erysipelotrichales</taxon>
        <taxon>Erysipelotrichaceae</taxon>
        <taxon>Amedibacillus</taxon>
    </lineage>
</organism>
<evidence type="ECO:0000313" key="1">
    <source>
        <dbReference type="EMBL" id="QNM11160.1"/>
    </source>
</evidence>
<dbReference type="AlphaFoldDB" id="A0A7G9GK28"/>
<reference evidence="1 2" key="1">
    <citation type="submission" date="2020-08" db="EMBL/GenBank/DDBJ databases">
        <authorList>
            <person name="Liu C."/>
            <person name="Sun Q."/>
        </authorList>
    </citation>
    <scope>NUCLEOTIDE SEQUENCE [LARGE SCALE GENOMIC DNA]</scope>
    <source>
        <strain evidence="1 2">NSJ-61</strain>
    </source>
</reference>
<keyword evidence="2" id="KW-1185">Reference proteome</keyword>
<gene>
    <name evidence="1" type="ORF">H9Q80_12925</name>
</gene>
<sequence length="97" mass="11832">MAEEKINLKDFLYHKVLNVLNAYDYDDIYTIIFFVYSNECFEYENYQNLSEFSVSNNTEQYFKREYEDYMKNIEAKMIIWIHVKMGVLVKLDGIMHI</sequence>
<dbReference type="EMBL" id="CP060636">
    <property type="protein sequence ID" value="QNM11160.1"/>
    <property type="molecule type" value="Genomic_DNA"/>
</dbReference>